<dbReference type="PROSITE" id="PS50157">
    <property type="entry name" value="ZINC_FINGER_C2H2_2"/>
    <property type="match status" value="8"/>
</dbReference>
<dbReference type="Gene3D" id="3.30.160.60">
    <property type="entry name" value="Classic Zinc Finger"/>
    <property type="match status" value="7"/>
</dbReference>
<dbReference type="PROSITE" id="PS00028">
    <property type="entry name" value="ZINC_FINGER_C2H2_1"/>
    <property type="match status" value="9"/>
</dbReference>
<dbReference type="Proteomes" id="UP000515158">
    <property type="component" value="Unplaced"/>
</dbReference>
<feature type="binding site" evidence="6">
    <location>
        <position position="30"/>
    </location>
    <ligand>
        <name>Zn(2+)</name>
        <dbReference type="ChEBI" id="CHEBI:29105"/>
    </ligand>
</feature>
<dbReference type="FunFam" id="3.30.160.60:FF:000100">
    <property type="entry name" value="Zinc finger 45-like"/>
    <property type="match status" value="1"/>
</dbReference>
<dbReference type="GO" id="GO:0008270">
    <property type="term" value="F:zinc ion binding"/>
    <property type="evidence" value="ECO:0007669"/>
    <property type="project" value="UniProtKB-UniRule"/>
</dbReference>
<dbReference type="SUPFAM" id="SSF57667">
    <property type="entry name" value="beta-beta-alpha zinc fingers"/>
    <property type="match status" value="5"/>
</dbReference>
<dbReference type="InterPro" id="IPR036236">
    <property type="entry name" value="Znf_C2H2_sf"/>
</dbReference>
<keyword evidence="3 5" id="KW-0863">Zinc-finger</keyword>
<feature type="domain" description="C2H2-type" evidence="7">
    <location>
        <begin position="564"/>
        <end position="591"/>
    </location>
</feature>
<dbReference type="KEGG" id="tpal:117640678"/>
<dbReference type="FunFam" id="3.30.160.60:FF:002343">
    <property type="entry name" value="Zinc finger protein 33A"/>
    <property type="match status" value="1"/>
</dbReference>
<evidence type="ECO:0000259" key="7">
    <source>
        <dbReference type="PROSITE" id="PS50157"/>
    </source>
</evidence>
<dbReference type="PANTHER" id="PTHR24409">
    <property type="entry name" value="ZINC FINGER PROTEIN 142"/>
    <property type="match status" value="1"/>
</dbReference>
<feature type="domain" description="ZAD" evidence="8">
    <location>
        <begin position="28"/>
        <end position="103"/>
    </location>
</feature>
<dbReference type="GO" id="GO:0000981">
    <property type="term" value="F:DNA-binding transcription factor activity, RNA polymerase II-specific"/>
    <property type="evidence" value="ECO:0007669"/>
    <property type="project" value="TreeGrafter"/>
</dbReference>
<keyword evidence="9" id="KW-1185">Reference proteome</keyword>
<dbReference type="GO" id="GO:0005634">
    <property type="term" value="C:nucleus"/>
    <property type="evidence" value="ECO:0007669"/>
    <property type="project" value="InterPro"/>
</dbReference>
<feature type="binding site" evidence="6">
    <location>
        <position position="33"/>
    </location>
    <ligand>
        <name>Zn(2+)</name>
        <dbReference type="ChEBI" id="CHEBI:29105"/>
    </ligand>
</feature>
<dbReference type="GO" id="GO:0000977">
    <property type="term" value="F:RNA polymerase II transcription regulatory region sequence-specific DNA binding"/>
    <property type="evidence" value="ECO:0007669"/>
    <property type="project" value="TreeGrafter"/>
</dbReference>
<dbReference type="FunFam" id="3.30.160.60:FF:000446">
    <property type="entry name" value="Zinc finger protein"/>
    <property type="match status" value="1"/>
</dbReference>
<dbReference type="SMART" id="SM00868">
    <property type="entry name" value="zf-AD"/>
    <property type="match status" value="1"/>
</dbReference>
<evidence type="ECO:0000256" key="1">
    <source>
        <dbReference type="ARBA" id="ARBA00022723"/>
    </source>
</evidence>
<dbReference type="SMART" id="SM00355">
    <property type="entry name" value="ZnF_C2H2"/>
    <property type="match status" value="10"/>
</dbReference>
<dbReference type="AlphaFoldDB" id="A0A6P8Y1I8"/>
<feature type="domain" description="C2H2-type" evidence="7">
    <location>
        <begin position="536"/>
        <end position="563"/>
    </location>
</feature>
<feature type="domain" description="C2H2-type" evidence="7">
    <location>
        <begin position="508"/>
        <end position="535"/>
    </location>
</feature>
<dbReference type="Pfam" id="PF00096">
    <property type="entry name" value="zf-C2H2"/>
    <property type="match status" value="3"/>
</dbReference>
<feature type="domain" description="C2H2-type" evidence="7">
    <location>
        <begin position="620"/>
        <end position="647"/>
    </location>
</feature>
<evidence type="ECO:0000313" key="10">
    <source>
        <dbReference type="RefSeq" id="XP_034233363.1"/>
    </source>
</evidence>
<dbReference type="InParanoid" id="A0A6P8Y1I8"/>
<sequence>MAESAEDAAMEPELILDPVKVEPESKDSLCRLCACSSELLIPILEGEGLENSLADKIEKYLPIQVAFQDPLPLQVCFHCASTVISWHELSTSCIDAQHKLQAMFSETTSEAPVSPAASRDYDADICEDIVPDTTDLETSGPTSPDIQNAFKEHSEQVQEIDDSKMDTGVHQKGETERSIADVTEENKVMVCLERKEDFLSVTEIEKQSQIDHCYSREKQNTSQIDVKSQQERSRIPKRLSNRLILPRPILPRPAVNFVQNPQFSKANNLKNIVPKPQQTSPQIIIVMNKTDKQSSTALPFQQIQNSAPISVGPKRLLAAKPKNAAFPILPVVPFSSSHGTLPKLTKLKDLTVTRVPVGAPKKSPVKMAPKASVTIVKGGSYHCKICSAKFMNEMVFKRHMYLSHNVKKHTCVYCQSAFGTKMDLQFHVRQAHRTITRNITQHFCKTCNAAFDKAIDLRVHIRDQHRKTFSRFEDVIQNRKKILGVAITDKEAEMLRECHSRVDNKDVYNCCVCKKSWSNLEKIVAHVRTHTKEQLYACETCGQRFNTKGVMHRHMQIHKNVKPYACDYCDKAFSSKQNRDDHHRLHTKEVKTVCESCGEFLTSASMLYYHRKIHSGINPYKCPYCDKAYSIRSLLKRHIRYHTGETPHLCSVCGRGFKTSGQLRGHSAVHTDERPFSCDGCGATMKTKKYLNRHRAICPTLQTKANDENTVSKAVEELNKLS</sequence>
<keyword evidence="2" id="KW-0677">Repeat</keyword>
<evidence type="ECO:0000313" key="9">
    <source>
        <dbReference type="Proteomes" id="UP000515158"/>
    </source>
</evidence>
<gene>
    <name evidence="10" type="primary">LOC117640678</name>
</gene>
<feature type="binding site" evidence="6">
    <location>
        <position position="79"/>
    </location>
    <ligand>
        <name>Zn(2+)</name>
        <dbReference type="ChEBI" id="CHEBI:29105"/>
    </ligand>
</feature>
<dbReference type="PANTHER" id="PTHR24409:SF295">
    <property type="entry name" value="AZ2-RELATED"/>
    <property type="match status" value="1"/>
</dbReference>
<reference evidence="10" key="1">
    <citation type="submission" date="2025-08" db="UniProtKB">
        <authorList>
            <consortium name="RefSeq"/>
        </authorList>
    </citation>
    <scope>IDENTIFICATION</scope>
    <source>
        <tissue evidence="10">Total insect</tissue>
    </source>
</reference>
<accession>A0A6P8Y1I8</accession>
<feature type="binding site" evidence="6">
    <location>
        <position position="76"/>
    </location>
    <ligand>
        <name>Zn(2+)</name>
        <dbReference type="ChEBI" id="CHEBI:29105"/>
    </ligand>
</feature>
<proteinExistence type="predicted"/>
<feature type="domain" description="C2H2-type" evidence="7">
    <location>
        <begin position="648"/>
        <end position="675"/>
    </location>
</feature>
<keyword evidence="4 6" id="KW-0862">Zinc</keyword>
<protein>
    <submittedName>
        <fullName evidence="10">Zinc finger protein 250-like isoform X1</fullName>
    </submittedName>
</protein>
<feature type="domain" description="C2H2-type" evidence="7">
    <location>
        <begin position="381"/>
        <end position="409"/>
    </location>
</feature>
<evidence type="ECO:0000256" key="5">
    <source>
        <dbReference type="PROSITE-ProRule" id="PRU00042"/>
    </source>
</evidence>
<dbReference type="GeneID" id="117640678"/>
<feature type="domain" description="C2H2-type" evidence="7">
    <location>
        <begin position="592"/>
        <end position="619"/>
    </location>
</feature>
<evidence type="ECO:0000259" key="8">
    <source>
        <dbReference type="PROSITE" id="PS51915"/>
    </source>
</evidence>
<dbReference type="RefSeq" id="XP_034233363.1">
    <property type="nucleotide sequence ID" value="XM_034377472.1"/>
</dbReference>
<organism evidence="10">
    <name type="scientific">Thrips palmi</name>
    <name type="common">Melon thrips</name>
    <dbReference type="NCBI Taxonomy" id="161013"/>
    <lineage>
        <taxon>Eukaryota</taxon>
        <taxon>Metazoa</taxon>
        <taxon>Ecdysozoa</taxon>
        <taxon>Arthropoda</taxon>
        <taxon>Hexapoda</taxon>
        <taxon>Insecta</taxon>
        <taxon>Pterygota</taxon>
        <taxon>Neoptera</taxon>
        <taxon>Paraneoptera</taxon>
        <taxon>Thysanoptera</taxon>
        <taxon>Terebrantia</taxon>
        <taxon>Thripoidea</taxon>
        <taxon>Thripidae</taxon>
        <taxon>Thrips</taxon>
    </lineage>
</organism>
<feature type="domain" description="C2H2-type" evidence="7">
    <location>
        <begin position="442"/>
        <end position="465"/>
    </location>
</feature>
<name>A0A6P8Y1I8_THRPL</name>
<evidence type="ECO:0000256" key="3">
    <source>
        <dbReference type="ARBA" id="ARBA00022771"/>
    </source>
</evidence>
<evidence type="ECO:0000256" key="6">
    <source>
        <dbReference type="PROSITE-ProRule" id="PRU01263"/>
    </source>
</evidence>
<keyword evidence="1 6" id="KW-0479">Metal-binding</keyword>
<dbReference type="PROSITE" id="PS51915">
    <property type="entry name" value="ZAD"/>
    <property type="match status" value="1"/>
</dbReference>
<dbReference type="Pfam" id="PF07776">
    <property type="entry name" value="zf-AD"/>
    <property type="match status" value="1"/>
</dbReference>
<dbReference type="Gene3D" id="3.40.1800.20">
    <property type="match status" value="1"/>
</dbReference>
<dbReference type="FunFam" id="3.30.160.60:FF:000110">
    <property type="entry name" value="Zinc finger protein-like"/>
    <property type="match status" value="1"/>
</dbReference>
<dbReference type="InterPro" id="IPR013087">
    <property type="entry name" value="Znf_C2H2_type"/>
</dbReference>
<dbReference type="OrthoDB" id="9411774at2759"/>
<evidence type="ECO:0000256" key="2">
    <source>
        <dbReference type="ARBA" id="ARBA00022737"/>
    </source>
</evidence>
<dbReference type="InterPro" id="IPR012934">
    <property type="entry name" value="Znf_AD"/>
</dbReference>
<dbReference type="SUPFAM" id="SSF57716">
    <property type="entry name" value="Glucocorticoid receptor-like (DNA-binding domain)"/>
    <property type="match status" value="1"/>
</dbReference>
<evidence type="ECO:0000256" key="4">
    <source>
        <dbReference type="ARBA" id="ARBA00022833"/>
    </source>
</evidence>